<dbReference type="Pfam" id="PF21185">
    <property type="entry name" value="RecD_N"/>
    <property type="match status" value="1"/>
</dbReference>
<evidence type="ECO:0000256" key="1">
    <source>
        <dbReference type="ARBA" id="ARBA00022722"/>
    </source>
</evidence>
<accession>A0A1T2KTA2</accession>
<evidence type="ECO:0000256" key="2">
    <source>
        <dbReference type="ARBA" id="ARBA00022741"/>
    </source>
</evidence>
<evidence type="ECO:0000256" key="8">
    <source>
        <dbReference type="ARBA" id="ARBA00023125"/>
    </source>
</evidence>
<comment type="catalytic activity">
    <reaction evidence="11">
        <text>ATP + H2O = ADP + phosphate + H(+)</text>
        <dbReference type="Rhea" id="RHEA:13065"/>
        <dbReference type="ChEBI" id="CHEBI:15377"/>
        <dbReference type="ChEBI" id="CHEBI:15378"/>
        <dbReference type="ChEBI" id="CHEBI:30616"/>
        <dbReference type="ChEBI" id="CHEBI:43474"/>
        <dbReference type="ChEBI" id="CHEBI:456216"/>
        <dbReference type="EC" id="5.6.2.3"/>
    </reaction>
</comment>
<dbReference type="GO" id="GO:0003677">
    <property type="term" value="F:DNA binding"/>
    <property type="evidence" value="ECO:0007669"/>
    <property type="project" value="UniProtKB-UniRule"/>
</dbReference>
<keyword evidence="10 11" id="KW-0413">Isomerase</keyword>
<dbReference type="Gene3D" id="1.10.10.1020">
    <property type="entry name" value="RecBCD complex, subunit RecD, N-terminal domain"/>
    <property type="match status" value="1"/>
</dbReference>
<dbReference type="AlphaFoldDB" id="A0A1T2KTA2"/>
<evidence type="ECO:0000256" key="6">
    <source>
        <dbReference type="ARBA" id="ARBA00022839"/>
    </source>
</evidence>
<keyword evidence="3 11" id="KW-0227">DNA damage</keyword>
<evidence type="ECO:0000259" key="12">
    <source>
        <dbReference type="SMART" id="SM00382"/>
    </source>
</evidence>
<evidence type="ECO:0000256" key="11">
    <source>
        <dbReference type="HAMAP-Rule" id="MF_01487"/>
    </source>
</evidence>
<dbReference type="InterPro" id="IPR006344">
    <property type="entry name" value="RecD"/>
</dbReference>
<dbReference type="GO" id="GO:0043139">
    <property type="term" value="F:5'-3' DNA helicase activity"/>
    <property type="evidence" value="ECO:0007669"/>
    <property type="project" value="UniProtKB-UniRule"/>
</dbReference>
<dbReference type="SUPFAM" id="SSF52540">
    <property type="entry name" value="P-loop containing nucleoside triphosphate hydrolases"/>
    <property type="match status" value="2"/>
</dbReference>
<evidence type="ECO:0000256" key="9">
    <source>
        <dbReference type="ARBA" id="ARBA00023204"/>
    </source>
</evidence>
<keyword evidence="2 11" id="KW-0547">Nucleotide-binding</keyword>
<dbReference type="PANTHER" id="PTHR43788">
    <property type="entry name" value="DNA2/NAM7 HELICASE FAMILY MEMBER"/>
    <property type="match status" value="1"/>
</dbReference>
<protein>
    <recommendedName>
        <fullName evidence="11">RecBCD enzyme subunit RecD</fullName>
        <ecNumber evidence="11">5.6.2.3</ecNumber>
    </recommendedName>
    <alternativeName>
        <fullName evidence="11">DNA 5'-3' helicase subunit RecD</fullName>
    </alternativeName>
    <alternativeName>
        <fullName evidence="11">Exonuclease V subunit RecD</fullName>
        <shortName evidence="11">ExoV subunit RecD</shortName>
    </alternativeName>
    <alternativeName>
        <fullName evidence="11">Helicase/nuclease RecBCD subunit RecD</fullName>
    </alternativeName>
</protein>
<dbReference type="EC" id="5.6.2.3" evidence="11"/>
<dbReference type="InterPro" id="IPR049550">
    <property type="entry name" value="RecD_N"/>
</dbReference>
<feature type="domain" description="AAA+ ATPase" evidence="12">
    <location>
        <begin position="171"/>
        <end position="481"/>
    </location>
</feature>
<comment type="miscellaneous">
    <text evidence="11">In the RecBCD complex, RecB has a slow 3'-5' helicase, an exonuclease activity and loads RecA onto ssDNA, RecD has a fast 5'-3' helicase activity, while RecC stimulates the ATPase and processivity of the RecB helicase and contributes to recognition of the Chi site.</text>
</comment>
<sequence>MDALDRQLYAFREQQVLTELDLQFARFICRLEGKASPVLGVAAALVSNSTMTGHICLELDEWSGREIKTGEGDEIVSLPGKASWISALGETQVVGHPGDYCPLVMDEKGRLYLYRYWDYEQQLASDLLQRAAQTISGIDEDRLTKSLQGLFPKTGEVATDWQKVAAAVAALKGLSVISGGPGTGKTTTVVRILALLVEQYETPPAIALAAPTGKAAARLQGSIRSTKQRLDLGPATRDAIPEHAVTLHRLLGGGHNAVSFRHNRGNPLPLDVLILDEASMVDLALMSKLLQALPEKARLILLGDRNQLASVEAGAVLGDICGNWRGFSPGFRKELEQLICESLGDMGQDAGPLSDSIVELKHSYRFGSESGIGRLAEAVNQGDAEQVIQLLSSDAYGDILWHAEDESPIEAAATSYQVYLEVVGDGAGVEQVFDAFDRFRVLCATRQGALGVEEMNVAISSELDRRGLIRADHTWYPGRPVLITRNDYNLHLYNGDIGITMQLPDGSLRVCFRSVDETVRHFSPSRLPQHETVFAMTVHKSQGSEFERVLLVLPRADSPILTRELIYTGLTRAINTFEINALQSFIKVAVQRRLSRISGLKERLWEGNKAVSEQLSLFGKEIE</sequence>
<dbReference type="CDD" id="cd18809">
    <property type="entry name" value="SF1_C_RecD"/>
    <property type="match status" value="1"/>
</dbReference>
<dbReference type="GO" id="GO:0005524">
    <property type="term" value="F:ATP binding"/>
    <property type="evidence" value="ECO:0007669"/>
    <property type="project" value="UniProtKB-UniRule"/>
</dbReference>
<keyword evidence="4 11" id="KW-0378">Hydrolase</keyword>
<evidence type="ECO:0000256" key="7">
    <source>
        <dbReference type="ARBA" id="ARBA00022840"/>
    </source>
</evidence>
<keyword evidence="14" id="KW-1185">Reference proteome</keyword>
<dbReference type="InterPro" id="IPR027785">
    <property type="entry name" value="UvrD-like_helicase_C"/>
</dbReference>
<dbReference type="GO" id="GO:0016887">
    <property type="term" value="F:ATP hydrolysis activity"/>
    <property type="evidence" value="ECO:0007669"/>
    <property type="project" value="RHEA"/>
</dbReference>
<keyword evidence="5 11" id="KW-0347">Helicase</keyword>
<dbReference type="InterPro" id="IPR041851">
    <property type="entry name" value="RecD_N_sf"/>
</dbReference>
<dbReference type="Gene3D" id="3.40.50.300">
    <property type="entry name" value="P-loop containing nucleotide triphosphate hydrolases"/>
    <property type="match status" value="3"/>
</dbReference>
<organism evidence="13 14">
    <name type="scientific">Solemya velesiana gill symbiont</name>
    <dbReference type="NCBI Taxonomy" id="1918948"/>
    <lineage>
        <taxon>Bacteria</taxon>
        <taxon>Pseudomonadati</taxon>
        <taxon>Pseudomonadota</taxon>
        <taxon>Gammaproteobacteria</taxon>
        <taxon>sulfur-oxidizing symbionts</taxon>
    </lineage>
</organism>
<name>A0A1T2KTA2_9GAMM</name>
<comment type="function">
    <text evidence="11">A helicase/nuclease that prepares dsDNA breaks (DSB) for recombinational DNA repair. Binds to DSBs and unwinds DNA via a highly rapid and processive ATP-dependent bidirectional helicase activity. Unwinds dsDNA until it encounters a Chi (crossover hotspot instigator) sequence from the 3' direction. Cuts ssDNA a few nucleotides 3' to the Chi site. The properties and activities of the enzyme are changed at Chi. The Chi-altered holoenzyme produces a long 3'-ssDNA overhang and facilitates RecA-binding to the ssDNA for homologous DNA recombination and repair. Holoenzyme degrades any linearized DNA that is unable to undergo homologous recombination. In the holoenzyme this subunit has ssDNA-dependent ATPase and 5'-3' helicase activity. When added to pre-assembled RecBC greatly stimulates nuclease activity and augments holoenzyme processivity. Negatively regulates the RecA-loading ability of RecBCD.</text>
</comment>
<evidence type="ECO:0000256" key="5">
    <source>
        <dbReference type="ARBA" id="ARBA00022806"/>
    </source>
</evidence>
<dbReference type="NCBIfam" id="TIGR01447">
    <property type="entry name" value="recD"/>
    <property type="match status" value="1"/>
</dbReference>
<keyword evidence="7 11" id="KW-0067">ATP-binding</keyword>
<comment type="subunit">
    <text evidence="11">Heterotrimer of RecB, RecC and RecD. All subunits contribute to DNA-binding.</text>
</comment>
<keyword evidence="8 11" id="KW-0238">DNA-binding</keyword>
<dbReference type="Proteomes" id="UP000190896">
    <property type="component" value="Unassembled WGS sequence"/>
</dbReference>
<evidence type="ECO:0000256" key="3">
    <source>
        <dbReference type="ARBA" id="ARBA00022763"/>
    </source>
</evidence>
<evidence type="ECO:0000256" key="4">
    <source>
        <dbReference type="ARBA" id="ARBA00022801"/>
    </source>
</evidence>
<evidence type="ECO:0000256" key="10">
    <source>
        <dbReference type="ARBA" id="ARBA00023235"/>
    </source>
</evidence>
<comment type="similarity">
    <text evidence="11">Belongs to the RecD family.</text>
</comment>
<dbReference type="HAMAP" id="MF_01487">
    <property type="entry name" value="RecD"/>
    <property type="match status" value="1"/>
</dbReference>
<dbReference type="PANTHER" id="PTHR43788:SF6">
    <property type="entry name" value="DNA HELICASE B"/>
    <property type="match status" value="1"/>
</dbReference>
<dbReference type="EMBL" id="MPRJ01000063">
    <property type="protein sequence ID" value="OOZ35960.1"/>
    <property type="molecule type" value="Genomic_DNA"/>
</dbReference>
<gene>
    <name evidence="11" type="primary">recD</name>
    <name evidence="13" type="ORF">BOW51_09480</name>
</gene>
<dbReference type="GO" id="GO:0017116">
    <property type="term" value="F:single-stranded DNA helicase activity"/>
    <property type="evidence" value="ECO:0007669"/>
    <property type="project" value="TreeGrafter"/>
</dbReference>
<keyword evidence="9 11" id="KW-0234">DNA repair</keyword>
<dbReference type="RefSeq" id="WP_078487775.1">
    <property type="nucleotide sequence ID" value="NZ_MPRJ01000063.1"/>
</dbReference>
<dbReference type="GO" id="GO:0009338">
    <property type="term" value="C:exodeoxyribonuclease V complex"/>
    <property type="evidence" value="ECO:0007669"/>
    <property type="project" value="InterPro"/>
</dbReference>
<keyword evidence="6 11" id="KW-0269">Exonuclease</keyword>
<dbReference type="InterPro" id="IPR003593">
    <property type="entry name" value="AAA+_ATPase"/>
</dbReference>
<proteinExistence type="inferred from homology"/>
<dbReference type="CDD" id="cd17933">
    <property type="entry name" value="DEXSc_RecD-like"/>
    <property type="match status" value="1"/>
</dbReference>
<evidence type="ECO:0000313" key="14">
    <source>
        <dbReference type="Proteomes" id="UP000190896"/>
    </source>
</evidence>
<feature type="binding site" evidence="11">
    <location>
        <begin position="179"/>
        <end position="186"/>
    </location>
    <ligand>
        <name>ATP</name>
        <dbReference type="ChEBI" id="CHEBI:30616"/>
    </ligand>
</feature>
<dbReference type="OrthoDB" id="9803432at2"/>
<reference evidence="13 14" key="1">
    <citation type="submission" date="2016-11" db="EMBL/GenBank/DDBJ databases">
        <title>Mixed transmission modes and dynamic genome evolution in an obligate animal-bacterial symbiosis.</title>
        <authorList>
            <person name="Russell S.L."/>
            <person name="Corbett-Detig R.B."/>
            <person name="Cavanaugh C.M."/>
        </authorList>
    </citation>
    <scope>NUCLEOTIDE SEQUENCE [LARGE SCALE GENOMIC DNA]</scope>
    <source>
        <strain evidence="13">Se-Cadez</strain>
    </source>
</reference>
<dbReference type="Pfam" id="PF13245">
    <property type="entry name" value="AAA_19"/>
    <property type="match status" value="1"/>
</dbReference>
<comment type="caution">
    <text evidence="13">The sequence shown here is derived from an EMBL/GenBank/DDBJ whole genome shotgun (WGS) entry which is preliminary data.</text>
</comment>
<dbReference type="GO" id="GO:0000724">
    <property type="term" value="P:double-strand break repair via homologous recombination"/>
    <property type="evidence" value="ECO:0007669"/>
    <property type="project" value="UniProtKB-UniRule"/>
</dbReference>
<dbReference type="SMART" id="SM00382">
    <property type="entry name" value="AAA"/>
    <property type="match status" value="1"/>
</dbReference>
<dbReference type="Pfam" id="PF13538">
    <property type="entry name" value="UvrD_C_2"/>
    <property type="match status" value="1"/>
</dbReference>
<dbReference type="GO" id="GO:0008854">
    <property type="term" value="F:exodeoxyribonuclease V activity"/>
    <property type="evidence" value="ECO:0007669"/>
    <property type="project" value="InterPro"/>
</dbReference>
<dbReference type="InterPro" id="IPR050534">
    <property type="entry name" value="Coronavir_polyprotein_1ab"/>
</dbReference>
<dbReference type="InterPro" id="IPR027417">
    <property type="entry name" value="P-loop_NTPase"/>
</dbReference>
<evidence type="ECO:0000313" key="13">
    <source>
        <dbReference type="EMBL" id="OOZ35960.1"/>
    </source>
</evidence>
<keyword evidence="1 11" id="KW-0540">Nuclease</keyword>